<gene>
    <name evidence="6" type="ORF">P5673_020999</name>
</gene>
<dbReference type="PROSITE" id="PS50297">
    <property type="entry name" value="ANK_REP_REGION"/>
    <property type="match status" value="3"/>
</dbReference>
<sequence>MEFPLHSEVILNNGLEAVENCLRAGEDPNARDDYGSPPLHCINYYDDEAYKMVQLLLNYGADMYGRDHLGRLPFECALECANKKASQTFVERGFSLQKPDRIRNGTYEVLHNLELFHSGTVDVLQVLVDLGVDLSATLSSTGETLLHKAVESRASIETVQFLISAGVSVNSTNSLGMTPVHMLRYLDCTSNPVDRYDEERSGHSKFVKLFVMEGYNINSQDIFGRALLHYVISELRQSSLVQFLVNKGADLNIKDKNGVTPLHLACSWNNTANLKEVIRSGCAIDVEDTNGATIFHYTVFYNSASSLAHLLTLCDSYLVSKPDSSGRTPIQWARHFGYVKLIDILENYFLSLNSGFQRGELLDLFPLKEEFTDIMEKEEVENMQSKDFCLDGNPHKTLKKLLTSPVIGQLQQIQETQDIKSAVIKVIERASSVVSKAYPLFTFVPEISGSVSEGTKCGFPDEFDFLCTMIKLGECFQEPDVESSPPMFCQLQLKPDLCLSASDQIMQYVDEDKSLRSAKLVNDFSAQLNRAFFAEEIWTDIVSLAPLSVCVMGANAAKISLQWCGQVYRDLSISVDIVPALHFPMFWPPDVCKTPLLHAKIKEKGIHVVMALHAERFFKSGEKHFRLSFSLAETAIFQALPEHVHSGYILSKAVRSTYVCQQIAPGVQTVQELPSSSNEARHSEWDTDQSTHKETEIALPEDNNISAEKVISSYFLKNALYLLANSSYQKGINLDLQNTSEDQVITWAISIYDFLGNCLEQGNLPSFFCHKLNLLEKRYDSEQHDKVFYGGLESHPMDEDLMQDLDDALEGTRKDVEHLRKPFIKMLKGILQSRW</sequence>
<accession>A0AAD9Q8Z2</accession>
<evidence type="ECO:0000313" key="7">
    <source>
        <dbReference type="Proteomes" id="UP001249851"/>
    </source>
</evidence>
<evidence type="ECO:0000256" key="2">
    <source>
        <dbReference type="ARBA" id="ARBA00023043"/>
    </source>
</evidence>
<reference evidence="6" key="1">
    <citation type="journal article" date="2023" name="G3 (Bethesda)">
        <title>Whole genome assembly and annotation of the endangered Caribbean coral Acropora cervicornis.</title>
        <authorList>
            <person name="Selwyn J.D."/>
            <person name="Vollmer S.V."/>
        </authorList>
    </citation>
    <scope>NUCLEOTIDE SEQUENCE</scope>
    <source>
        <strain evidence="6">K2</strain>
    </source>
</reference>
<evidence type="ECO:0000256" key="3">
    <source>
        <dbReference type="PROSITE-ProRule" id="PRU00023"/>
    </source>
</evidence>
<keyword evidence="7" id="KW-1185">Reference proteome</keyword>
<dbReference type="PROSITE" id="PS50088">
    <property type="entry name" value="ANK_REPEAT"/>
    <property type="match status" value="4"/>
</dbReference>
<feature type="domain" description="Mab-21-like nucleotidyltransferase" evidence="5">
    <location>
        <begin position="453"/>
        <end position="638"/>
    </location>
</feature>
<dbReference type="Gene3D" id="1.25.40.20">
    <property type="entry name" value="Ankyrin repeat-containing domain"/>
    <property type="match status" value="3"/>
</dbReference>
<dbReference type="EMBL" id="JARQWQ010000053">
    <property type="protein sequence ID" value="KAK2556794.1"/>
    <property type="molecule type" value="Genomic_DNA"/>
</dbReference>
<evidence type="ECO:0000259" key="5">
    <source>
        <dbReference type="Pfam" id="PF03281"/>
    </source>
</evidence>
<feature type="repeat" description="ANK" evidence="3">
    <location>
        <begin position="141"/>
        <end position="174"/>
    </location>
</feature>
<dbReference type="SUPFAM" id="SSF48403">
    <property type="entry name" value="Ankyrin repeat"/>
    <property type="match status" value="1"/>
</dbReference>
<evidence type="ECO:0000256" key="4">
    <source>
        <dbReference type="SAM" id="MobiDB-lite"/>
    </source>
</evidence>
<dbReference type="Gene3D" id="3.30.460.90">
    <property type="match status" value="1"/>
</dbReference>
<dbReference type="InterPro" id="IPR002110">
    <property type="entry name" value="Ankyrin_rpt"/>
</dbReference>
<dbReference type="PANTHER" id="PTHR24161">
    <property type="entry name" value="ANK_REP_REGION DOMAIN-CONTAINING PROTEIN-RELATED"/>
    <property type="match status" value="1"/>
</dbReference>
<feature type="repeat" description="ANK" evidence="3">
    <location>
        <begin position="34"/>
        <end position="68"/>
    </location>
</feature>
<feature type="region of interest" description="Disordered" evidence="4">
    <location>
        <begin position="672"/>
        <end position="692"/>
    </location>
</feature>
<dbReference type="AlphaFoldDB" id="A0AAD9Q8Z2"/>
<dbReference type="Proteomes" id="UP001249851">
    <property type="component" value="Unassembled WGS sequence"/>
</dbReference>
<dbReference type="InterPro" id="IPR024810">
    <property type="entry name" value="MAB21L/cGLR"/>
</dbReference>
<feature type="repeat" description="ANK" evidence="3">
    <location>
        <begin position="223"/>
        <end position="256"/>
    </location>
</feature>
<dbReference type="SMART" id="SM01265">
    <property type="entry name" value="Mab-21"/>
    <property type="match status" value="1"/>
</dbReference>
<dbReference type="Pfam" id="PF13637">
    <property type="entry name" value="Ank_4"/>
    <property type="match status" value="1"/>
</dbReference>
<dbReference type="Pfam" id="PF03281">
    <property type="entry name" value="Mab-21"/>
    <property type="match status" value="1"/>
</dbReference>
<dbReference type="Gene3D" id="1.10.1410.40">
    <property type="match status" value="1"/>
</dbReference>
<feature type="compositionally biased region" description="Basic and acidic residues" evidence="4">
    <location>
        <begin position="679"/>
        <end position="692"/>
    </location>
</feature>
<dbReference type="InterPro" id="IPR046903">
    <property type="entry name" value="Mab-21-like_nuc_Trfase"/>
</dbReference>
<comment type="caution">
    <text evidence="6">The sequence shown here is derived from an EMBL/GenBank/DDBJ whole genome shotgun (WGS) entry which is preliminary data.</text>
</comment>
<organism evidence="6 7">
    <name type="scientific">Acropora cervicornis</name>
    <name type="common">Staghorn coral</name>
    <dbReference type="NCBI Taxonomy" id="6130"/>
    <lineage>
        <taxon>Eukaryota</taxon>
        <taxon>Metazoa</taxon>
        <taxon>Cnidaria</taxon>
        <taxon>Anthozoa</taxon>
        <taxon>Hexacorallia</taxon>
        <taxon>Scleractinia</taxon>
        <taxon>Astrocoeniina</taxon>
        <taxon>Acroporidae</taxon>
        <taxon>Acropora</taxon>
    </lineage>
</organism>
<keyword evidence="1" id="KW-0677">Repeat</keyword>
<dbReference type="Pfam" id="PF12796">
    <property type="entry name" value="Ank_2"/>
    <property type="match status" value="1"/>
</dbReference>
<dbReference type="InterPro" id="IPR036770">
    <property type="entry name" value="Ankyrin_rpt-contain_sf"/>
</dbReference>
<name>A0AAD9Q8Z2_ACRCE</name>
<dbReference type="SMART" id="SM00248">
    <property type="entry name" value="ANK"/>
    <property type="match status" value="8"/>
</dbReference>
<protein>
    <submittedName>
        <fullName evidence="6">Ankyrin repeat protein</fullName>
    </submittedName>
</protein>
<feature type="repeat" description="ANK" evidence="3">
    <location>
        <begin position="257"/>
        <end position="289"/>
    </location>
</feature>
<proteinExistence type="predicted"/>
<keyword evidence="2 3" id="KW-0040">ANK repeat</keyword>
<reference evidence="6" key="2">
    <citation type="journal article" date="2023" name="Science">
        <title>Genomic signatures of disease resistance in endangered staghorn corals.</title>
        <authorList>
            <person name="Vollmer S.V."/>
            <person name="Selwyn J.D."/>
            <person name="Despard B.A."/>
            <person name="Roesel C.L."/>
        </authorList>
    </citation>
    <scope>NUCLEOTIDE SEQUENCE</scope>
    <source>
        <strain evidence="6">K2</strain>
    </source>
</reference>
<dbReference type="PANTHER" id="PTHR24161:SF124">
    <property type="entry name" value="TRANSIENT RECEPTOR POTENTIAL CHANNEL PYREXIA"/>
    <property type="match status" value="1"/>
</dbReference>
<evidence type="ECO:0000256" key="1">
    <source>
        <dbReference type="ARBA" id="ARBA00022737"/>
    </source>
</evidence>
<evidence type="ECO:0000313" key="6">
    <source>
        <dbReference type="EMBL" id="KAK2556794.1"/>
    </source>
</evidence>